<dbReference type="EMBL" id="BLPG01000001">
    <property type="protein sequence ID" value="GFJ93377.1"/>
    <property type="molecule type" value="Genomic_DNA"/>
</dbReference>
<evidence type="ECO:0000313" key="1">
    <source>
        <dbReference type="EMBL" id="GFJ93377.1"/>
    </source>
</evidence>
<sequence length="258" mass="28402">MTSPNPDHMIEYCDDVLPHMLTTACGVDRDLASRSGQDILPGPKRWPPMPPHDQDVLITPFVKEVFDHKPLDTPLDLKTKVTLVVRNSLLEQAHHNGQLTSGITTATEYAAGPLSHFLAARRRNPVDYQGPNPFTGLPARYPRAWACLHALTEAFTDGGRRPLRLPTAPIPGLPTGDEIATAPPANRDDTTMVFGAIDPRFDQHLMDLLGKATGGNFVACTSALSRHSRNSQKLHHILEFLLAHHATILTTNYLIRPT</sequence>
<keyword evidence="2" id="KW-1185">Reference proteome</keyword>
<dbReference type="AlphaFoldDB" id="A0A6V8LH12"/>
<dbReference type="RefSeq" id="WP_173080019.1">
    <property type="nucleotide sequence ID" value="NZ_BAABJB010000095.1"/>
</dbReference>
<evidence type="ECO:0000313" key="2">
    <source>
        <dbReference type="Proteomes" id="UP000482960"/>
    </source>
</evidence>
<comment type="caution">
    <text evidence="1">The sequence shown here is derived from an EMBL/GenBank/DDBJ whole genome shotgun (WGS) entry which is preliminary data.</text>
</comment>
<name>A0A6V8LH12_9ACTN</name>
<protein>
    <submittedName>
        <fullName evidence="1">Uncharacterized protein</fullName>
    </submittedName>
</protein>
<dbReference type="Proteomes" id="UP000482960">
    <property type="component" value="Unassembled WGS sequence"/>
</dbReference>
<reference evidence="1 2" key="2">
    <citation type="submission" date="2020-03" db="EMBL/GenBank/DDBJ databases">
        <authorList>
            <person name="Ichikawa N."/>
            <person name="Kimura A."/>
            <person name="Kitahashi Y."/>
            <person name="Uohara A."/>
        </authorList>
    </citation>
    <scope>NUCLEOTIDE SEQUENCE [LARGE SCALE GENOMIC DNA]</scope>
    <source>
        <strain evidence="1 2">NBRC 108638</strain>
    </source>
</reference>
<accession>A0A6V8LH12</accession>
<proteinExistence type="predicted"/>
<organism evidence="1 2">
    <name type="scientific">Phytohabitans rumicis</name>
    <dbReference type="NCBI Taxonomy" id="1076125"/>
    <lineage>
        <taxon>Bacteria</taxon>
        <taxon>Bacillati</taxon>
        <taxon>Actinomycetota</taxon>
        <taxon>Actinomycetes</taxon>
        <taxon>Micromonosporales</taxon>
        <taxon>Micromonosporaceae</taxon>
    </lineage>
</organism>
<reference evidence="1 2" key="1">
    <citation type="submission" date="2020-03" db="EMBL/GenBank/DDBJ databases">
        <title>Whole genome shotgun sequence of Phytohabitans rumicis NBRC 108638.</title>
        <authorList>
            <person name="Komaki H."/>
            <person name="Tamura T."/>
        </authorList>
    </citation>
    <scope>NUCLEOTIDE SEQUENCE [LARGE SCALE GENOMIC DNA]</scope>
    <source>
        <strain evidence="1 2">NBRC 108638</strain>
    </source>
</reference>
<gene>
    <name evidence="1" type="ORF">Prum_070190</name>
</gene>